<dbReference type="Gene3D" id="1.10.8.60">
    <property type="match status" value="1"/>
</dbReference>
<evidence type="ECO:0000256" key="2">
    <source>
        <dbReference type="ARBA" id="ARBA00022553"/>
    </source>
</evidence>
<dbReference type="Pfam" id="PF00158">
    <property type="entry name" value="Sigma54_activat"/>
    <property type="match status" value="1"/>
</dbReference>
<dbReference type="CDD" id="cd00009">
    <property type="entry name" value="AAA"/>
    <property type="match status" value="1"/>
</dbReference>
<feature type="domain" description="Sigma-54 factor interaction" evidence="10">
    <location>
        <begin position="147"/>
        <end position="376"/>
    </location>
</feature>
<dbReference type="SUPFAM" id="SSF52172">
    <property type="entry name" value="CheY-like"/>
    <property type="match status" value="1"/>
</dbReference>
<dbReference type="Pfam" id="PF25601">
    <property type="entry name" value="AAA_lid_14"/>
    <property type="match status" value="1"/>
</dbReference>
<dbReference type="SUPFAM" id="SSF52540">
    <property type="entry name" value="P-loop containing nucleoside triphosphate hydrolases"/>
    <property type="match status" value="1"/>
</dbReference>
<dbReference type="SMART" id="SM00382">
    <property type="entry name" value="AAA"/>
    <property type="match status" value="1"/>
</dbReference>
<evidence type="ECO:0000256" key="4">
    <source>
        <dbReference type="ARBA" id="ARBA00022840"/>
    </source>
</evidence>
<keyword evidence="6" id="KW-0805">Transcription regulation</keyword>
<dbReference type="PANTHER" id="PTHR32071:SF117">
    <property type="entry name" value="PTS-DEPENDENT DIHYDROXYACETONE KINASE OPERON REGULATORY PROTEIN-RELATED"/>
    <property type="match status" value="1"/>
</dbReference>
<dbReference type="SUPFAM" id="SSF46689">
    <property type="entry name" value="Homeodomain-like"/>
    <property type="match status" value="1"/>
</dbReference>
<dbReference type="InterPro" id="IPR011006">
    <property type="entry name" value="CheY-like_superfamily"/>
</dbReference>
<name>A0A099LN32_9VIBR</name>
<dbReference type="InterPro" id="IPR002197">
    <property type="entry name" value="HTH_Fis"/>
</dbReference>
<proteinExistence type="predicted"/>
<dbReference type="Proteomes" id="UP000029994">
    <property type="component" value="Unassembled WGS sequence"/>
</dbReference>
<dbReference type="AlphaFoldDB" id="A0A099LN32"/>
<dbReference type="InterPro" id="IPR001789">
    <property type="entry name" value="Sig_transdc_resp-reg_receiver"/>
</dbReference>
<dbReference type="PANTHER" id="PTHR32071">
    <property type="entry name" value="TRANSCRIPTIONAL REGULATORY PROTEIN"/>
    <property type="match status" value="1"/>
</dbReference>
<dbReference type="STRING" id="29495.EA26_16365"/>
<dbReference type="FunFam" id="3.40.50.300:FF:000006">
    <property type="entry name" value="DNA-binding transcriptional regulator NtrC"/>
    <property type="match status" value="1"/>
</dbReference>
<feature type="domain" description="Response regulatory" evidence="11">
    <location>
        <begin position="12"/>
        <end position="126"/>
    </location>
</feature>
<evidence type="ECO:0000259" key="10">
    <source>
        <dbReference type="PROSITE" id="PS50045"/>
    </source>
</evidence>
<keyword evidence="13" id="KW-1185">Reference proteome</keyword>
<dbReference type="GO" id="GO:0043565">
    <property type="term" value="F:sequence-specific DNA binding"/>
    <property type="evidence" value="ECO:0007669"/>
    <property type="project" value="InterPro"/>
</dbReference>
<dbReference type="GO" id="GO:0000160">
    <property type="term" value="P:phosphorelay signal transduction system"/>
    <property type="evidence" value="ECO:0007669"/>
    <property type="project" value="UniProtKB-KW"/>
</dbReference>
<dbReference type="InterPro" id="IPR027417">
    <property type="entry name" value="P-loop_NTPase"/>
</dbReference>
<dbReference type="PROSITE" id="PS00676">
    <property type="entry name" value="SIGMA54_INTERACT_2"/>
    <property type="match status" value="1"/>
</dbReference>
<accession>A0A099LN32</accession>
<keyword evidence="7" id="KW-0238">DNA-binding</keyword>
<dbReference type="InterPro" id="IPR053402">
    <property type="entry name" value="QS_regulatory_LuxO"/>
</dbReference>
<dbReference type="PROSITE" id="PS50045">
    <property type="entry name" value="SIGMA54_INTERACT_4"/>
    <property type="match status" value="1"/>
</dbReference>
<dbReference type="InterPro" id="IPR003593">
    <property type="entry name" value="AAA+_ATPase"/>
</dbReference>
<keyword evidence="4" id="KW-0067">ATP-binding</keyword>
<dbReference type="InterPro" id="IPR025943">
    <property type="entry name" value="Sigma_54_int_dom_ATP-bd_2"/>
</dbReference>
<evidence type="ECO:0000256" key="1">
    <source>
        <dbReference type="ARBA" id="ARBA00022491"/>
    </source>
</evidence>
<protein>
    <submittedName>
        <fullName evidence="12">ATPase AAA</fullName>
    </submittedName>
</protein>
<dbReference type="InterPro" id="IPR025944">
    <property type="entry name" value="Sigma_54_int_dom_CS"/>
</dbReference>
<dbReference type="Pfam" id="PF00072">
    <property type="entry name" value="Response_reg"/>
    <property type="match status" value="1"/>
</dbReference>
<dbReference type="FunFam" id="1.10.10.60:FF:000343">
    <property type="entry name" value="Sigma-54-dependent Fis family transcriptional regulator"/>
    <property type="match status" value="1"/>
</dbReference>
<gene>
    <name evidence="12" type="ORF">EA26_16365</name>
</gene>
<keyword evidence="8" id="KW-0804">Transcription</keyword>
<dbReference type="Gene3D" id="1.10.10.60">
    <property type="entry name" value="Homeodomain-like"/>
    <property type="match status" value="1"/>
</dbReference>
<dbReference type="GO" id="GO:0006355">
    <property type="term" value="P:regulation of DNA-templated transcription"/>
    <property type="evidence" value="ECO:0007669"/>
    <property type="project" value="InterPro"/>
</dbReference>
<evidence type="ECO:0000313" key="12">
    <source>
        <dbReference type="EMBL" id="KGK08801.1"/>
    </source>
</evidence>
<dbReference type="InterPro" id="IPR009057">
    <property type="entry name" value="Homeodomain-like_sf"/>
</dbReference>
<dbReference type="Gene3D" id="3.40.50.300">
    <property type="entry name" value="P-loop containing nucleotide triphosphate hydrolases"/>
    <property type="match status" value="1"/>
</dbReference>
<dbReference type="GO" id="GO:0005524">
    <property type="term" value="F:ATP binding"/>
    <property type="evidence" value="ECO:0007669"/>
    <property type="project" value="UniProtKB-KW"/>
</dbReference>
<evidence type="ECO:0000256" key="9">
    <source>
        <dbReference type="PROSITE-ProRule" id="PRU00169"/>
    </source>
</evidence>
<evidence type="ECO:0000313" key="13">
    <source>
        <dbReference type="Proteomes" id="UP000029994"/>
    </source>
</evidence>
<keyword evidence="1" id="KW-0678">Repressor</keyword>
<keyword evidence="5" id="KW-0902">Two-component regulatory system</keyword>
<dbReference type="PROSITE" id="PS00688">
    <property type="entry name" value="SIGMA54_INTERACT_3"/>
    <property type="match status" value="1"/>
</dbReference>
<dbReference type="PROSITE" id="PS50110">
    <property type="entry name" value="RESPONSE_REGULATORY"/>
    <property type="match status" value="1"/>
</dbReference>
<keyword evidence="2 9" id="KW-0597">Phosphoprotein</keyword>
<dbReference type="NCBIfam" id="NF041946">
    <property type="entry name" value="LuxO_transreg_Vib"/>
    <property type="match status" value="1"/>
</dbReference>
<dbReference type="Gene3D" id="3.40.50.2300">
    <property type="match status" value="1"/>
</dbReference>
<dbReference type="InterPro" id="IPR002078">
    <property type="entry name" value="Sigma_54_int"/>
</dbReference>
<dbReference type="SMART" id="SM00448">
    <property type="entry name" value="REC"/>
    <property type="match status" value="1"/>
</dbReference>
<keyword evidence="3" id="KW-0547">Nucleotide-binding</keyword>
<dbReference type="EMBL" id="JMCG01000002">
    <property type="protein sequence ID" value="KGK08801.1"/>
    <property type="molecule type" value="Genomic_DNA"/>
</dbReference>
<dbReference type="Pfam" id="PF02954">
    <property type="entry name" value="HTH_8"/>
    <property type="match status" value="1"/>
</dbReference>
<evidence type="ECO:0000256" key="3">
    <source>
        <dbReference type="ARBA" id="ARBA00022741"/>
    </source>
</evidence>
<dbReference type="GeneID" id="95677659"/>
<dbReference type="CDD" id="cd17572">
    <property type="entry name" value="REC_NtrC1-like"/>
    <property type="match status" value="1"/>
</dbReference>
<dbReference type="RefSeq" id="WP_039429913.1">
    <property type="nucleotide sequence ID" value="NZ_CP061845.1"/>
</dbReference>
<dbReference type="eggNOG" id="COG2204">
    <property type="taxonomic scope" value="Bacteria"/>
</dbReference>
<organism evidence="12 13">
    <name type="scientific">Vibrio navarrensis</name>
    <dbReference type="NCBI Taxonomy" id="29495"/>
    <lineage>
        <taxon>Bacteria</taxon>
        <taxon>Pseudomonadati</taxon>
        <taxon>Pseudomonadota</taxon>
        <taxon>Gammaproteobacteria</taxon>
        <taxon>Vibrionales</taxon>
        <taxon>Vibrionaceae</taxon>
        <taxon>Vibrio</taxon>
    </lineage>
</organism>
<dbReference type="FunFam" id="3.40.50.2300:FF:000225">
    <property type="entry name" value="Sigma-54-dependent Fis family transcriptional regulator"/>
    <property type="match status" value="1"/>
</dbReference>
<sequence length="472" mass="52857">MQHTTDAPRSRYLLMVEDTASVAALYRSYLTPLGIDINIVGTGRDAIESLKHRIPDLILLDLRLPDMTGMDVLHAVKASHPDVPIIFMTAHGSIDTAVEAMRHGSQDFLIKPCEADRLRVTVNNAIRKASKLKNEADSPANQNYQGFIGSSQKMQQVYRTIDSAASSKASIFITGESGTGKEVCAEAIHAASRRGDKPFIAINCAAIPKDLIESELFGHVKGAFTGAATDRQGAAELADGGTLFLDELCEMDLDLQTKLLRFIQTGTFQKVGSSKMKSVDVRFVCATNRDPWKEVQEGRFREDLYYRLYVIPLHLPPLRERGEDVIEIAYSLLGYMSHEEGKNFVRFSPQVLERFNEYEWPGNVRQLQNVLRNIVVLNNGKEITLEMLPPPLNQPLARSENRLFKELEPVSVTDIYPLWMTEKMAIEQAIKACDGNIPRAAGYLDVSPSTIYRKLQTWNSKEEIRARDGITE</sequence>
<comment type="caution">
    <text evidence="12">The sequence shown here is derived from an EMBL/GenBank/DDBJ whole genome shotgun (WGS) entry which is preliminary data.</text>
</comment>
<dbReference type="InterPro" id="IPR058031">
    <property type="entry name" value="AAA_lid_NorR"/>
</dbReference>
<dbReference type="FunFam" id="1.10.8.60:FF:000120">
    <property type="entry name" value="Sigma-54-dependent Fis family transcriptional regulator"/>
    <property type="match status" value="1"/>
</dbReference>
<evidence type="ECO:0000256" key="8">
    <source>
        <dbReference type="ARBA" id="ARBA00023163"/>
    </source>
</evidence>
<evidence type="ECO:0000256" key="6">
    <source>
        <dbReference type="ARBA" id="ARBA00023015"/>
    </source>
</evidence>
<evidence type="ECO:0000256" key="5">
    <source>
        <dbReference type="ARBA" id="ARBA00023012"/>
    </source>
</evidence>
<evidence type="ECO:0000259" key="11">
    <source>
        <dbReference type="PROSITE" id="PS50110"/>
    </source>
</evidence>
<reference evidence="12 13" key="1">
    <citation type="submission" date="2014-04" db="EMBL/GenBank/DDBJ databases">
        <title>Genome sequencing of Vibrio navarrensis strains.</title>
        <authorList>
            <person name="Gladney L.M."/>
            <person name="Katz L.S."/>
            <person name="Marino-Ramirez L."/>
            <person name="Jordan I.K."/>
        </authorList>
    </citation>
    <scope>NUCLEOTIDE SEQUENCE [LARGE SCALE GENOMIC DNA]</scope>
    <source>
        <strain evidence="12 13">ATCC 51183</strain>
    </source>
</reference>
<feature type="modified residue" description="4-aspartylphosphate" evidence="9">
    <location>
        <position position="61"/>
    </location>
</feature>
<evidence type="ECO:0000256" key="7">
    <source>
        <dbReference type="ARBA" id="ARBA00023125"/>
    </source>
</evidence>